<dbReference type="Gene3D" id="3.40.50.150">
    <property type="entry name" value="Vaccinia Virus protein VP39"/>
    <property type="match status" value="1"/>
</dbReference>
<dbReference type="SUPFAM" id="SSF53335">
    <property type="entry name" value="S-adenosyl-L-methionine-dependent methyltransferases"/>
    <property type="match status" value="1"/>
</dbReference>
<sequence>MRGWFAITTGALVLANGARLRRRLHGLDRTAPSTEAVATSHAFLVATGVQLSGEARRAASAHARREGLDVLDLVPADLPPERLLDLARTVRVARYRADRFAAGQGAGQALLVDRSVLARAGINEREDYTPVELLKIVRRLKQYAPATTGLAIAPGLKAASLGGAQRLRLRAAGYQHPYQPVAYLPAVRTAAVTAACVTTPGWGLLALALSALQPAAVAAGRVSPGSRNVVATSARRLASWPAFAVEAARTRRAGGAAPDLDARRRRAEYQAEISTETAKHFEQRRDRCPWCGSTALETRTSAADVILRKPGRFSYDQCDACAHIFLNPCLSPAGLDFYYRDFYDGLNADQAEGMFAASDLGYRSRARLLPAGAGATRWLDVGGGHGHFCLVAGGLLPNVRFDAVDQGDGIAEAQRRGWVRHAYRRMFPDLASEIAGRYDVISMFHYLEHTLDPRRELDAAAAALPPAGHLLIEVPHAHGPSFALFRGFWVGLCPPQHLHLISPDELVRALAERGLRTVKVEFGPAHIFGDATSAVYYLTQKLQPDPTLPWLPYEATAWRRARRLGALTATAPLFPLAALVDAMMLPYLLTGRRANVYRVVARKDGEPSVLSTDTKG</sequence>
<evidence type="ECO:0000313" key="3">
    <source>
        <dbReference type="Proteomes" id="UP000002484"/>
    </source>
</evidence>
<keyword evidence="1" id="KW-1133">Transmembrane helix</keyword>
<accession>E3IYW8</accession>
<dbReference type="Pfam" id="PF13489">
    <property type="entry name" value="Methyltransf_23"/>
    <property type="match status" value="1"/>
</dbReference>
<dbReference type="PANTHER" id="PTHR43861">
    <property type="entry name" value="TRANS-ACONITATE 2-METHYLTRANSFERASE-RELATED"/>
    <property type="match status" value="1"/>
</dbReference>
<dbReference type="GO" id="GO:0032259">
    <property type="term" value="P:methylation"/>
    <property type="evidence" value="ECO:0007669"/>
    <property type="project" value="UniProtKB-KW"/>
</dbReference>
<dbReference type="HOGENOM" id="CLU_425596_0_0_11"/>
<organism evidence="2 3">
    <name type="scientific">Pseudofrankia inefficax (strain DSM 45817 / CECT 9037 / DDB 130130 / EuI1c)</name>
    <name type="common">Frankia inefficax</name>
    <dbReference type="NCBI Taxonomy" id="298654"/>
    <lineage>
        <taxon>Bacteria</taxon>
        <taxon>Bacillati</taxon>
        <taxon>Actinomycetota</taxon>
        <taxon>Actinomycetes</taxon>
        <taxon>Frankiales</taxon>
        <taxon>Frankiaceae</taxon>
        <taxon>Pseudofrankia</taxon>
    </lineage>
</organism>
<keyword evidence="1" id="KW-0472">Membrane</keyword>
<gene>
    <name evidence="2" type="ordered locus">FraEuI1c_1033</name>
</gene>
<evidence type="ECO:0000313" key="2">
    <source>
        <dbReference type="EMBL" id="ADP79106.1"/>
    </source>
</evidence>
<feature type="transmembrane region" description="Helical" evidence="1">
    <location>
        <begin position="569"/>
        <end position="589"/>
    </location>
</feature>
<dbReference type="EMBL" id="CP002299">
    <property type="protein sequence ID" value="ADP79106.1"/>
    <property type="molecule type" value="Genomic_DNA"/>
</dbReference>
<keyword evidence="2" id="KW-0489">Methyltransferase</keyword>
<protein>
    <submittedName>
        <fullName evidence="2">Methyltransferase type 12</fullName>
    </submittedName>
</protein>
<keyword evidence="2" id="KW-0808">Transferase</keyword>
<proteinExistence type="predicted"/>
<dbReference type="eggNOG" id="COG2227">
    <property type="taxonomic scope" value="Bacteria"/>
</dbReference>
<dbReference type="AlphaFoldDB" id="E3IYW8"/>
<dbReference type="OrthoDB" id="3779937at2"/>
<keyword evidence="3" id="KW-1185">Reference proteome</keyword>
<dbReference type="InterPro" id="IPR029063">
    <property type="entry name" value="SAM-dependent_MTases_sf"/>
</dbReference>
<dbReference type="STRING" id="298654.FraEuI1c_1033"/>
<dbReference type="RefSeq" id="WP_013422227.1">
    <property type="nucleotide sequence ID" value="NC_014666.1"/>
</dbReference>
<name>E3IYW8_PSEI1</name>
<dbReference type="Proteomes" id="UP000002484">
    <property type="component" value="Chromosome"/>
</dbReference>
<dbReference type="KEGG" id="fri:FraEuI1c_1033"/>
<dbReference type="InParanoid" id="E3IYW8"/>
<dbReference type="GO" id="GO:0008168">
    <property type="term" value="F:methyltransferase activity"/>
    <property type="evidence" value="ECO:0007669"/>
    <property type="project" value="UniProtKB-KW"/>
</dbReference>
<reference evidence="2 3" key="1">
    <citation type="submission" date="2010-10" db="EMBL/GenBank/DDBJ databases">
        <title>Complete sequence of Frankia sp. EuI1c.</title>
        <authorList>
            <consortium name="US DOE Joint Genome Institute"/>
            <person name="Lucas S."/>
            <person name="Copeland A."/>
            <person name="Lapidus A."/>
            <person name="Cheng J.-F."/>
            <person name="Bruce D."/>
            <person name="Goodwin L."/>
            <person name="Pitluck S."/>
            <person name="Chertkov O."/>
            <person name="Detter J.C."/>
            <person name="Han C."/>
            <person name="Tapia R."/>
            <person name="Land M."/>
            <person name="Hauser L."/>
            <person name="Jeffries C."/>
            <person name="Kyrpides N."/>
            <person name="Ivanova N."/>
            <person name="Mikhailova N."/>
            <person name="Beauchemin N."/>
            <person name="Sen A."/>
            <person name="Sur S.A."/>
            <person name="Gtari M."/>
            <person name="Wall L."/>
            <person name="Tisa L."/>
            <person name="Woyke T."/>
        </authorList>
    </citation>
    <scope>NUCLEOTIDE SEQUENCE [LARGE SCALE GENOMIC DNA]</scope>
    <source>
        <strain evidence="3">DSM 45817 / CECT 9037 / EuI1c</strain>
    </source>
</reference>
<keyword evidence="1" id="KW-0812">Transmembrane</keyword>
<evidence type="ECO:0000256" key="1">
    <source>
        <dbReference type="SAM" id="Phobius"/>
    </source>
</evidence>